<evidence type="ECO:0000256" key="2">
    <source>
        <dbReference type="SAM" id="Phobius"/>
    </source>
</evidence>
<dbReference type="RefSeq" id="WP_394840966.1">
    <property type="nucleotide sequence ID" value="NZ_CP089982.1"/>
</dbReference>
<reference evidence="4 5" key="1">
    <citation type="submission" date="2021-12" db="EMBL/GenBank/DDBJ databases">
        <title>Discovery of the Pendulisporaceae a myxobacterial family with distinct sporulation behavior and unique specialized metabolism.</title>
        <authorList>
            <person name="Garcia R."/>
            <person name="Popoff A."/>
            <person name="Bader C.D."/>
            <person name="Loehr J."/>
            <person name="Walesch S."/>
            <person name="Walt C."/>
            <person name="Boldt J."/>
            <person name="Bunk B."/>
            <person name="Haeckl F.J.F.P.J."/>
            <person name="Gunesch A.P."/>
            <person name="Birkelbach J."/>
            <person name="Nuebel U."/>
            <person name="Pietschmann T."/>
            <person name="Bach T."/>
            <person name="Mueller R."/>
        </authorList>
    </citation>
    <scope>NUCLEOTIDE SEQUENCE [LARGE SCALE GENOMIC DNA]</scope>
    <source>
        <strain evidence="4 5">MSr12523</strain>
    </source>
</reference>
<feature type="signal peptide" evidence="3">
    <location>
        <begin position="1"/>
        <end position="25"/>
    </location>
</feature>
<gene>
    <name evidence="4" type="ORF">LZC95_28305</name>
</gene>
<accession>A0ABZ2JZ47</accession>
<evidence type="ECO:0008006" key="6">
    <source>
        <dbReference type="Google" id="ProtNLM"/>
    </source>
</evidence>
<keyword evidence="1" id="KW-0802">TPR repeat</keyword>
<dbReference type="EMBL" id="CP089982">
    <property type="protein sequence ID" value="WXA90353.1"/>
    <property type="molecule type" value="Genomic_DNA"/>
</dbReference>
<organism evidence="4 5">
    <name type="scientific">Pendulispora brunnea</name>
    <dbReference type="NCBI Taxonomy" id="2905690"/>
    <lineage>
        <taxon>Bacteria</taxon>
        <taxon>Pseudomonadati</taxon>
        <taxon>Myxococcota</taxon>
        <taxon>Myxococcia</taxon>
        <taxon>Myxococcales</taxon>
        <taxon>Sorangiineae</taxon>
        <taxon>Pendulisporaceae</taxon>
        <taxon>Pendulispora</taxon>
    </lineage>
</organism>
<keyword evidence="2" id="KW-1133">Transmembrane helix</keyword>
<dbReference type="Proteomes" id="UP001379533">
    <property type="component" value="Chromosome"/>
</dbReference>
<proteinExistence type="predicted"/>
<keyword evidence="2" id="KW-0472">Membrane</keyword>
<dbReference type="InterPro" id="IPR019734">
    <property type="entry name" value="TPR_rpt"/>
</dbReference>
<feature type="transmembrane region" description="Helical" evidence="2">
    <location>
        <begin position="300"/>
        <end position="323"/>
    </location>
</feature>
<evidence type="ECO:0000313" key="5">
    <source>
        <dbReference type="Proteomes" id="UP001379533"/>
    </source>
</evidence>
<sequence>MSAVRRFLGITAFASIVAMSPAAIAQSATPPQAGPGPSGADRATAQELFDQGRTLMQAGRYPEACAKFEQSQRIDPGGGTLLNLAVCHEKQGRLATAWGELHDALSYARRDGRKDREGLASERIQAIAPNLPRLAVHVPPATAPGVEVRIDGALLAREAWDVATPVDPGPHEIVVGRPGLPTWSRSVVLREGETQHVQVDAVDTSSPPAVVIAPPPAPESAPEPPKSVWANVPIEPMPEGRRSVAFYVVGGVGLASLATSAITGILALSLRSKSDDTCISDRDFCTDTEGIDRAKRARTFAWVSTGTLIGGATALAVALVLPLRYDKKKAASLQLSPLPNTGAQMTLRASF</sequence>
<name>A0ABZ2JZ47_9BACT</name>
<dbReference type="PROSITE" id="PS50005">
    <property type="entry name" value="TPR"/>
    <property type="match status" value="1"/>
</dbReference>
<protein>
    <recommendedName>
        <fullName evidence="6">Tetratricopeptide repeat protein</fullName>
    </recommendedName>
</protein>
<dbReference type="SUPFAM" id="SSF48452">
    <property type="entry name" value="TPR-like"/>
    <property type="match status" value="1"/>
</dbReference>
<feature type="transmembrane region" description="Helical" evidence="2">
    <location>
        <begin position="244"/>
        <end position="268"/>
    </location>
</feature>
<dbReference type="Gene3D" id="1.25.40.10">
    <property type="entry name" value="Tetratricopeptide repeat domain"/>
    <property type="match status" value="1"/>
</dbReference>
<keyword evidence="5" id="KW-1185">Reference proteome</keyword>
<evidence type="ECO:0000256" key="1">
    <source>
        <dbReference type="PROSITE-ProRule" id="PRU00339"/>
    </source>
</evidence>
<feature type="chain" id="PRO_5046291495" description="Tetratricopeptide repeat protein" evidence="3">
    <location>
        <begin position="26"/>
        <end position="351"/>
    </location>
</feature>
<evidence type="ECO:0000313" key="4">
    <source>
        <dbReference type="EMBL" id="WXA90353.1"/>
    </source>
</evidence>
<dbReference type="InterPro" id="IPR011990">
    <property type="entry name" value="TPR-like_helical_dom_sf"/>
</dbReference>
<keyword evidence="2" id="KW-0812">Transmembrane</keyword>
<feature type="repeat" description="TPR" evidence="1">
    <location>
        <begin position="45"/>
        <end position="78"/>
    </location>
</feature>
<evidence type="ECO:0000256" key="3">
    <source>
        <dbReference type="SAM" id="SignalP"/>
    </source>
</evidence>
<keyword evidence="3" id="KW-0732">Signal</keyword>